<gene>
    <name evidence="1" type="ORF">FXF03_02095</name>
</gene>
<comment type="caution">
    <text evidence="1">The sequence shown here is derived from an EMBL/GenBank/DDBJ whole genome shotgun (WGS) entry which is preliminary data.</text>
</comment>
<evidence type="ECO:0000313" key="2">
    <source>
        <dbReference type="Proteomes" id="UP000323819"/>
    </source>
</evidence>
<reference evidence="1 2" key="1">
    <citation type="submission" date="2019-06" db="EMBL/GenBank/DDBJ databases">
        <title>Vibrio cholerae phylogeny based on whole-genome sequencing reveals genetic diversity and population strucutre.</title>
        <authorList>
            <person name="Zhiqiu Y."/>
            <person name="Bin L."/>
            <person name="Lingyan J."/>
        </authorList>
    </citation>
    <scope>NUCLEOTIDE SEQUENCE [LARGE SCALE GENOMIC DNA]</scope>
    <source>
        <strain evidence="1 2">N2814</strain>
    </source>
</reference>
<evidence type="ECO:0000313" key="1">
    <source>
        <dbReference type="EMBL" id="TXX67392.1"/>
    </source>
</evidence>
<organism evidence="1 2">
    <name type="scientific">Vibrio cholerae</name>
    <dbReference type="NCBI Taxonomy" id="666"/>
    <lineage>
        <taxon>Bacteria</taxon>
        <taxon>Pseudomonadati</taxon>
        <taxon>Pseudomonadota</taxon>
        <taxon>Gammaproteobacteria</taxon>
        <taxon>Vibrionales</taxon>
        <taxon>Vibrionaceae</taxon>
        <taxon>Vibrio</taxon>
    </lineage>
</organism>
<dbReference type="EMBL" id="VSIJ01000005">
    <property type="protein sequence ID" value="TXX67392.1"/>
    <property type="molecule type" value="Genomic_DNA"/>
</dbReference>
<dbReference type="AlphaFoldDB" id="A0ABD7SRC7"/>
<sequence length="370" mass="42438">MLKTSIISTIFSGVRFQSILNVECTDAPKPDFPGLDQAQSNDLDFELPTALVLTVYDKDHNEVVQELNYYDLLLLSSFDDVIPTRFAKLLSIQISLDQEKKERFISELFFVVSRFLLHYAPSGVELYQALRNADLSVTILWRYFGLRWITWNGIVSNNREAPIYVNSILVILLRLRELPLCLPDFAEEVNKYALKNKAFFSLDKIERSRIHLPKAFSNIKYLSEEVSSCEFPLAKESFDALTAGIEFTCALSGEVIKLNIFETLQCNIFIELPERIEHSIVNNPFNIDALKAICWPYFLTGNPNKIDAIYALEVFKVGKHHIYNVGIPKALEYYRTTTNDKTKANIGIFTSMLMLIWDAKGSYKPIYPQI</sequence>
<dbReference type="Proteomes" id="UP000323819">
    <property type="component" value="Unassembled WGS sequence"/>
</dbReference>
<protein>
    <submittedName>
        <fullName evidence="1">Uncharacterized protein</fullName>
    </submittedName>
</protein>
<name>A0ABD7SRC7_VIBCL</name>
<proteinExistence type="predicted"/>
<accession>A0ABD7SRC7</accession>
<dbReference type="RefSeq" id="WP_148521534.1">
    <property type="nucleotide sequence ID" value="NZ_VSIJ01000005.1"/>
</dbReference>